<name>K1T5L7_9ZZZZ</name>
<dbReference type="CDD" id="cd04084">
    <property type="entry name" value="CBM6_xylanase-like"/>
    <property type="match status" value="1"/>
</dbReference>
<evidence type="ECO:0000259" key="1">
    <source>
        <dbReference type="Pfam" id="PF03422"/>
    </source>
</evidence>
<sequence length="154" mass="16948">TKGGFRCMCVDLLPYTDTEFPVTKATREGVAQTQPLDPYKAHSGAEMFTCADMWYEQISTGKMAVKSLSEGAWTYIKGVDFGNGTEKLLVTAKGTGVIEIRLDDRNAEPLGVIELANDGFDKISVVLPTKITGIHNVYFAFSGKDICLERWQAE</sequence>
<organism evidence="2">
    <name type="scientific">human gut metagenome</name>
    <dbReference type="NCBI Taxonomy" id="408170"/>
    <lineage>
        <taxon>unclassified sequences</taxon>
        <taxon>metagenomes</taxon>
        <taxon>organismal metagenomes</taxon>
    </lineage>
</organism>
<proteinExistence type="predicted"/>
<reference evidence="2" key="1">
    <citation type="journal article" date="2013" name="Environ. Microbiol.">
        <title>Microbiota from the distal guts of lean and obese adolescents exhibit partial functional redundancy besides clear differences in community structure.</title>
        <authorList>
            <person name="Ferrer M."/>
            <person name="Ruiz A."/>
            <person name="Lanza F."/>
            <person name="Haange S.B."/>
            <person name="Oberbach A."/>
            <person name="Till H."/>
            <person name="Bargiela R."/>
            <person name="Campoy C."/>
            <person name="Segura M.T."/>
            <person name="Richter M."/>
            <person name="von Bergen M."/>
            <person name="Seifert J."/>
            <person name="Suarez A."/>
        </authorList>
    </citation>
    <scope>NUCLEOTIDE SEQUENCE</scope>
</reference>
<comment type="caution">
    <text evidence="2">The sequence shown here is derived from an EMBL/GenBank/DDBJ whole genome shotgun (WGS) entry which is preliminary data.</text>
</comment>
<dbReference type="AlphaFoldDB" id="K1T5L7"/>
<dbReference type="InterPro" id="IPR008979">
    <property type="entry name" value="Galactose-bd-like_sf"/>
</dbReference>
<accession>K1T5L7</accession>
<feature type="domain" description="CBM6" evidence="1">
    <location>
        <begin position="55"/>
        <end position="145"/>
    </location>
</feature>
<dbReference type="SUPFAM" id="SSF49785">
    <property type="entry name" value="Galactose-binding domain-like"/>
    <property type="match status" value="1"/>
</dbReference>
<dbReference type="EMBL" id="AJWY01007838">
    <property type="protein sequence ID" value="EKC62879.1"/>
    <property type="molecule type" value="Genomic_DNA"/>
</dbReference>
<protein>
    <submittedName>
        <fullName evidence="2">Beta-xylosidase</fullName>
    </submittedName>
</protein>
<dbReference type="Pfam" id="PF03422">
    <property type="entry name" value="CBM_6"/>
    <property type="match status" value="1"/>
</dbReference>
<dbReference type="InterPro" id="IPR005084">
    <property type="entry name" value="CBM6"/>
</dbReference>
<feature type="non-terminal residue" evidence="2">
    <location>
        <position position="1"/>
    </location>
</feature>
<gene>
    <name evidence="2" type="ORF">LEA_11616</name>
</gene>
<evidence type="ECO:0000313" key="2">
    <source>
        <dbReference type="EMBL" id="EKC62879.1"/>
    </source>
</evidence>
<dbReference type="GO" id="GO:0030246">
    <property type="term" value="F:carbohydrate binding"/>
    <property type="evidence" value="ECO:0007669"/>
    <property type="project" value="InterPro"/>
</dbReference>
<dbReference type="Gene3D" id="2.60.120.260">
    <property type="entry name" value="Galactose-binding domain-like"/>
    <property type="match status" value="1"/>
</dbReference>